<evidence type="ECO:0000256" key="1">
    <source>
        <dbReference type="SAM" id="MobiDB-lite"/>
    </source>
</evidence>
<accession>A0A481YTG9</accession>
<sequence>MYVGKKRSTPNFKFIDGKINVYKTHPSAEFPFKENPSNIGYGVTLISRTENRAEDDTSDVNNFHTGIAISPPIDYYIEVIAKPSLHKHGYILANGVLVIEPDDKGELIIPLYKFKEAEDLELPFCGVQLMVRPAVHAHISSVTSPTQSEERNMTSFQPERHAPDQYPQNAPQYKSAKQNHMF</sequence>
<reference evidence="2" key="1">
    <citation type="journal article" date="2019" name="MBio">
        <title>Virus Genomes from Deep Sea Sediments Expand the Ocean Megavirome and Support Independent Origins of Viral Gigantism.</title>
        <authorList>
            <person name="Backstrom D."/>
            <person name="Yutin N."/>
            <person name="Jorgensen S.L."/>
            <person name="Dharamshi J."/>
            <person name="Homa F."/>
            <person name="Zaremba-Niedwiedzka K."/>
            <person name="Spang A."/>
            <person name="Wolf Y.I."/>
            <person name="Koonin E.V."/>
            <person name="Ettema T.J."/>
        </authorList>
    </citation>
    <scope>NUCLEOTIDE SEQUENCE</scope>
</reference>
<dbReference type="SUPFAM" id="SSF51283">
    <property type="entry name" value="dUTPase-like"/>
    <property type="match status" value="1"/>
</dbReference>
<gene>
    <name evidence="2" type="ORF">LCMAC102_03980</name>
</gene>
<feature type="compositionally biased region" description="Polar residues" evidence="1">
    <location>
        <begin position="166"/>
        <end position="182"/>
    </location>
</feature>
<dbReference type="EMBL" id="MK500334">
    <property type="protein sequence ID" value="QBK86603.1"/>
    <property type="molecule type" value="Genomic_DNA"/>
</dbReference>
<organism evidence="2">
    <name type="scientific">Marseillevirus LCMAC102</name>
    <dbReference type="NCBI Taxonomy" id="2506603"/>
    <lineage>
        <taxon>Viruses</taxon>
        <taxon>Varidnaviria</taxon>
        <taxon>Bamfordvirae</taxon>
        <taxon>Nucleocytoviricota</taxon>
        <taxon>Megaviricetes</taxon>
        <taxon>Pimascovirales</taxon>
        <taxon>Pimascovirales incertae sedis</taxon>
        <taxon>Marseilleviridae</taxon>
    </lineage>
</organism>
<feature type="compositionally biased region" description="Basic and acidic residues" evidence="1">
    <location>
        <begin position="148"/>
        <end position="163"/>
    </location>
</feature>
<dbReference type="InterPro" id="IPR036157">
    <property type="entry name" value="dUTPase-like_sf"/>
</dbReference>
<feature type="region of interest" description="Disordered" evidence="1">
    <location>
        <begin position="139"/>
        <end position="182"/>
    </location>
</feature>
<name>A0A481YTG9_9VIRU</name>
<dbReference type="Gene3D" id="2.70.40.10">
    <property type="match status" value="1"/>
</dbReference>
<proteinExistence type="predicted"/>
<protein>
    <submittedName>
        <fullName evidence="2">Trimeric dUTP diphosphatase</fullName>
    </submittedName>
</protein>
<evidence type="ECO:0000313" key="2">
    <source>
        <dbReference type="EMBL" id="QBK86603.1"/>
    </source>
</evidence>